<dbReference type="EMBL" id="JBHSLC010000081">
    <property type="protein sequence ID" value="MFC5358178.1"/>
    <property type="molecule type" value="Genomic_DNA"/>
</dbReference>
<comment type="caution">
    <text evidence="1">The sequence shown here is derived from an EMBL/GenBank/DDBJ whole genome shotgun (WGS) entry which is preliminary data.</text>
</comment>
<gene>
    <name evidence="1" type="ORF">ACFPMG_24630</name>
</gene>
<dbReference type="Proteomes" id="UP001596166">
    <property type="component" value="Unassembled WGS sequence"/>
</dbReference>
<organism evidence="1 2">
    <name type="scientific">Azospirillum himalayense</name>
    <dbReference type="NCBI Taxonomy" id="654847"/>
    <lineage>
        <taxon>Bacteria</taxon>
        <taxon>Pseudomonadati</taxon>
        <taxon>Pseudomonadota</taxon>
        <taxon>Alphaproteobacteria</taxon>
        <taxon>Rhodospirillales</taxon>
        <taxon>Azospirillaceae</taxon>
        <taxon>Azospirillum</taxon>
    </lineage>
</organism>
<keyword evidence="2" id="KW-1185">Reference proteome</keyword>
<evidence type="ECO:0000313" key="1">
    <source>
        <dbReference type="EMBL" id="MFC5358178.1"/>
    </source>
</evidence>
<sequence>MMVSQDATSTTTAIGAALRQHADRDGYVPVAALRERFPVEVLAAHLLPALAQVNRHREAVGG</sequence>
<name>A0ABW0GF36_9PROT</name>
<evidence type="ECO:0000313" key="2">
    <source>
        <dbReference type="Proteomes" id="UP001596166"/>
    </source>
</evidence>
<reference evidence="2" key="1">
    <citation type="journal article" date="2019" name="Int. J. Syst. Evol. Microbiol.">
        <title>The Global Catalogue of Microorganisms (GCM) 10K type strain sequencing project: providing services to taxonomists for standard genome sequencing and annotation.</title>
        <authorList>
            <consortium name="The Broad Institute Genomics Platform"/>
            <consortium name="The Broad Institute Genome Sequencing Center for Infectious Disease"/>
            <person name="Wu L."/>
            <person name="Ma J."/>
        </authorList>
    </citation>
    <scope>NUCLEOTIDE SEQUENCE [LARGE SCALE GENOMIC DNA]</scope>
    <source>
        <strain evidence="2">CCUG 58760</strain>
    </source>
</reference>
<accession>A0ABW0GF36</accession>
<dbReference type="RefSeq" id="WP_376997883.1">
    <property type="nucleotide sequence ID" value="NZ_JBHSLC010000081.1"/>
</dbReference>
<proteinExistence type="predicted"/>
<protein>
    <submittedName>
        <fullName evidence="1">Uncharacterized protein</fullName>
    </submittedName>
</protein>